<feature type="domain" description="RRM" evidence="4">
    <location>
        <begin position="1"/>
        <end position="62"/>
    </location>
</feature>
<dbReference type="Gene3D" id="3.30.70.330">
    <property type="match status" value="1"/>
</dbReference>
<dbReference type="PROSITE" id="PS50102">
    <property type="entry name" value="RRM"/>
    <property type="match status" value="1"/>
</dbReference>
<evidence type="ECO:0000256" key="2">
    <source>
        <dbReference type="PROSITE-ProRule" id="PRU00176"/>
    </source>
</evidence>
<comment type="caution">
    <text evidence="5">The sequence shown here is derived from an EMBL/GenBank/DDBJ whole genome shotgun (WGS) entry which is preliminary data.</text>
</comment>
<evidence type="ECO:0000256" key="3">
    <source>
        <dbReference type="SAM" id="MobiDB-lite"/>
    </source>
</evidence>
<dbReference type="PANTHER" id="PTHR19965:SF82">
    <property type="entry name" value="THO COMPLEX SUBUNIT 4"/>
    <property type="match status" value="1"/>
</dbReference>
<dbReference type="SMART" id="SM01218">
    <property type="entry name" value="FoP_duplication"/>
    <property type="match status" value="1"/>
</dbReference>
<accession>A0AAW2HQQ9</accession>
<dbReference type="InterPro" id="IPR012677">
    <property type="entry name" value="Nucleotide-bd_a/b_plait_sf"/>
</dbReference>
<feature type="region of interest" description="Disordered" evidence="3">
    <location>
        <begin position="78"/>
        <end position="123"/>
    </location>
</feature>
<dbReference type="GO" id="GO:0005634">
    <property type="term" value="C:nucleus"/>
    <property type="evidence" value="ECO:0007669"/>
    <property type="project" value="TreeGrafter"/>
</dbReference>
<dbReference type="Pfam" id="PF00076">
    <property type="entry name" value="RRM_1"/>
    <property type="match status" value="1"/>
</dbReference>
<name>A0AAW2HQQ9_9NEOP</name>
<dbReference type="InterPro" id="IPR000504">
    <property type="entry name" value="RRM_dom"/>
</dbReference>
<evidence type="ECO:0000313" key="5">
    <source>
        <dbReference type="EMBL" id="KAL0272250.1"/>
    </source>
</evidence>
<organism evidence="5">
    <name type="scientific">Menopon gallinae</name>
    <name type="common">poultry shaft louse</name>
    <dbReference type="NCBI Taxonomy" id="328185"/>
    <lineage>
        <taxon>Eukaryota</taxon>
        <taxon>Metazoa</taxon>
        <taxon>Ecdysozoa</taxon>
        <taxon>Arthropoda</taxon>
        <taxon>Hexapoda</taxon>
        <taxon>Insecta</taxon>
        <taxon>Pterygota</taxon>
        <taxon>Neoptera</taxon>
        <taxon>Paraneoptera</taxon>
        <taxon>Psocodea</taxon>
        <taxon>Troctomorpha</taxon>
        <taxon>Phthiraptera</taxon>
        <taxon>Amblycera</taxon>
        <taxon>Menoponidae</taxon>
        <taxon>Menopon</taxon>
    </lineage>
</organism>
<dbReference type="InterPro" id="IPR051229">
    <property type="entry name" value="ALYREF_mRNA_export"/>
</dbReference>
<reference evidence="5" key="1">
    <citation type="journal article" date="2024" name="Gigascience">
        <title>Chromosome-level genome of the poultry shaft louse Menopon gallinae provides insight into the host-switching and adaptive evolution of parasitic lice.</title>
        <authorList>
            <person name="Xu Y."/>
            <person name="Ma L."/>
            <person name="Liu S."/>
            <person name="Liang Y."/>
            <person name="Liu Q."/>
            <person name="He Z."/>
            <person name="Tian L."/>
            <person name="Duan Y."/>
            <person name="Cai W."/>
            <person name="Li H."/>
            <person name="Song F."/>
        </authorList>
    </citation>
    <scope>NUCLEOTIDE SEQUENCE</scope>
    <source>
        <strain evidence="5">Cailab_2023a</strain>
    </source>
</reference>
<evidence type="ECO:0000259" key="4">
    <source>
        <dbReference type="PROSITE" id="PS50102"/>
    </source>
</evidence>
<dbReference type="InterPro" id="IPR025715">
    <property type="entry name" value="FoP_C"/>
</dbReference>
<dbReference type="EMBL" id="JARGDH010000003">
    <property type="protein sequence ID" value="KAL0272250.1"/>
    <property type="molecule type" value="Genomic_DNA"/>
</dbReference>
<dbReference type="InterPro" id="IPR035979">
    <property type="entry name" value="RBD_domain_sf"/>
</dbReference>
<dbReference type="GO" id="GO:0006406">
    <property type="term" value="P:mRNA export from nucleus"/>
    <property type="evidence" value="ECO:0007669"/>
    <property type="project" value="TreeGrafter"/>
</dbReference>
<protein>
    <recommendedName>
        <fullName evidence="4">RRM domain-containing protein</fullName>
    </recommendedName>
</protein>
<dbReference type="SUPFAM" id="SSF54928">
    <property type="entry name" value="RNA-binding domain, RBD"/>
    <property type="match status" value="1"/>
</dbReference>
<dbReference type="PANTHER" id="PTHR19965">
    <property type="entry name" value="RNA AND EXPORT FACTOR BINDING PROTEIN"/>
    <property type="match status" value="1"/>
</dbReference>
<gene>
    <name evidence="5" type="ORF">PYX00_005303</name>
</gene>
<dbReference type="GO" id="GO:0003729">
    <property type="term" value="F:mRNA binding"/>
    <property type="evidence" value="ECO:0007669"/>
    <property type="project" value="TreeGrafter"/>
</dbReference>
<dbReference type="AlphaFoldDB" id="A0AAW2HQQ9"/>
<proteinExistence type="predicted"/>
<evidence type="ECO:0000256" key="1">
    <source>
        <dbReference type="ARBA" id="ARBA00022884"/>
    </source>
</evidence>
<sequence>MQELFAEFGPLKSASVHYDRSGRSLGTADVIFERRADAVKAMKQYNGVPLDGRPMNIQLATSEVPTFSRGLNRIRQGRIQKPARAGFQRGRGSRQSSSNLLLPGNRRIGAGRGGMRNQGRQITAEELDAELDAYVKETK</sequence>
<feature type="compositionally biased region" description="Low complexity" evidence="3">
    <location>
        <begin position="83"/>
        <end position="98"/>
    </location>
</feature>
<keyword evidence="1 2" id="KW-0694">RNA-binding</keyword>
<dbReference type="CDD" id="cd12680">
    <property type="entry name" value="RRM_THOC4"/>
    <property type="match status" value="1"/>
</dbReference>